<dbReference type="SMART" id="SM01139">
    <property type="entry name" value="Drf_FH3"/>
    <property type="match status" value="1"/>
</dbReference>
<dbReference type="PROSITE" id="PS51444">
    <property type="entry name" value="FH2"/>
    <property type="match status" value="1"/>
</dbReference>
<evidence type="ECO:0000259" key="4">
    <source>
        <dbReference type="PROSITE" id="PS51232"/>
    </source>
</evidence>
<feature type="compositionally biased region" description="Polar residues" evidence="2">
    <location>
        <begin position="179"/>
        <end position="199"/>
    </location>
</feature>
<accession>A0A9J7DPD7</accession>
<sequence length="1079" mass="121614">MGLITSREQTMLDGPVASAKSHHVRQPSTRNRTKPPMPDRDELENRFVKVLASMDLPPDKAKLLRNYDLEKKWEIICDQDMVQAKDSPAHYLNKLRTYLDPKASRSHRKRKMVGDSTSTQVLRDLEISLRTNHIEWVREFLNEQNQGLDVLIDYLSFRLSMMRHEQRIALARSQSSDGINQVNTTTSECSGPTETGSTMSASWRRRARSAEAECEGAASPAVARRRTRHAARLNMGASTDDIHVCIMCMRAIMNNKYGFNMVIQHREAINSIALSLVHHSLRTKALVLELLAAICLVKGGHQIILSAFDNFKEVVGEPRRFHTLMEYFMNYDNFHIEFMVACMQFVNIIVHSVEDMNFRVHLQYEFTALKLDDYLERLRLCESDDLQVQISAYLDNVFDVAALMEDSETKTAALEKVNELEDELGHAHERMAALEREAIAKLATLESELAAVRAERDQLAEARRQVVEEVSTLRRAQQDSRNRQSMLESKVQELESLTKSLPRGASMGAISSHALCNGTTNGHGASPPPLPNGDTPTSKCPPPPPPPAPAPPAPPAPPPAAPCPPPPPPPPLLAPAPPPPAPPAPGLMAPPMHTDAMTIKRKVDTKYKLPTLNWIALKPNQVRGTIFNELDEERPRRRINFAEFEEKFRLGGAVGAQPDPDSDTLASFPSKRFRKPDTVSLLEHTRLRNIAISRRKLDTPVEKVIAAVNSLDLKQLPLESVEILQRMVPTEAEQKAYKEYVAEKKPINQLTEEDKFLMQLTKVERISAKLSIMSYMGNFFDNIHLITPQIHAIISGSSSVKSSTKLRNVLEIILAFGNYLNSSKRGPAYGFKLQSLDTLMDTKSTDKRISLLHYIVATIRQNFPELMNFDTELLYIDKAAQVSLENVAGDVSELERGMELVRREAEARDCLRSAPHVLRDFLANASDKLRRLRGETKHAQDSFASCVEYFGEAPRGCDANAFFSLLVRFTRAFKQADAENEQRRRLEQAAQQADHVDPNKAKLVQKKQQEAVINELKTKSQAVGEKKLLHQDEVYNGALEDILHGLRSEPYRRADAVRRSHRRRINSHRLSKGLEELDV</sequence>
<comment type="similarity">
    <text evidence="1">Belongs to the formin homology family.</text>
</comment>
<dbReference type="GO" id="GO:0030866">
    <property type="term" value="P:cortical actin cytoskeleton organization"/>
    <property type="evidence" value="ECO:0007669"/>
    <property type="project" value="TreeGrafter"/>
</dbReference>
<dbReference type="PANTHER" id="PTHR45857:SF4">
    <property type="entry name" value="FORMIN-LIKE PROTEIN"/>
    <property type="match status" value="1"/>
</dbReference>
<evidence type="ECO:0000313" key="6">
    <source>
        <dbReference type="Proteomes" id="UP000301870"/>
    </source>
</evidence>
<dbReference type="InterPro" id="IPR014768">
    <property type="entry name" value="GBD/FH3_dom"/>
</dbReference>
<dbReference type="RefSeq" id="XP_022814236.1">
    <property type="nucleotide sequence ID" value="XM_022958468.1"/>
</dbReference>
<dbReference type="InterPro" id="IPR016024">
    <property type="entry name" value="ARM-type_fold"/>
</dbReference>
<feature type="compositionally biased region" description="Pro residues" evidence="2">
    <location>
        <begin position="539"/>
        <end position="585"/>
    </location>
</feature>
<dbReference type="OrthoDB" id="1668162at2759"/>
<dbReference type="SUPFAM" id="SSF101447">
    <property type="entry name" value="Formin homology 2 domain (FH2 domain)"/>
    <property type="match status" value="1"/>
</dbReference>
<dbReference type="SUPFAM" id="SSF48371">
    <property type="entry name" value="ARM repeat"/>
    <property type="match status" value="1"/>
</dbReference>
<dbReference type="Gene3D" id="1.25.10.10">
    <property type="entry name" value="Leucine-rich Repeat Variant"/>
    <property type="match status" value="2"/>
</dbReference>
<dbReference type="GeneID" id="111348022"/>
<dbReference type="InterPro" id="IPR011989">
    <property type="entry name" value="ARM-like"/>
</dbReference>
<reference evidence="7" key="1">
    <citation type="submission" date="2025-08" db="UniProtKB">
        <authorList>
            <consortium name="RefSeq"/>
        </authorList>
    </citation>
    <scope>IDENTIFICATION</scope>
    <source>
        <strain evidence="7">Ishihara</strain>
        <tissue evidence="7">Whole body</tissue>
    </source>
</reference>
<dbReference type="GO" id="GO:0005829">
    <property type="term" value="C:cytosol"/>
    <property type="evidence" value="ECO:0007669"/>
    <property type="project" value="TreeGrafter"/>
</dbReference>
<proteinExistence type="inferred from homology"/>
<gene>
    <name evidence="7" type="primary">LOC111348022</name>
</gene>
<dbReference type="Pfam" id="PF02181">
    <property type="entry name" value="FH2"/>
    <property type="match status" value="1"/>
</dbReference>
<dbReference type="GO" id="GO:0051015">
    <property type="term" value="F:actin filament binding"/>
    <property type="evidence" value="ECO:0007669"/>
    <property type="project" value="TreeGrafter"/>
</dbReference>
<dbReference type="Gene3D" id="1.20.58.2220">
    <property type="entry name" value="Formin, FH2 domain"/>
    <property type="match status" value="1"/>
</dbReference>
<protein>
    <submittedName>
        <fullName evidence="7">Formin-like protein CG32138 isoform X1</fullName>
    </submittedName>
</protein>
<dbReference type="PROSITE" id="PS51232">
    <property type="entry name" value="GBD_FH3"/>
    <property type="match status" value="1"/>
</dbReference>
<dbReference type="GO" id="GO:0008360">
    <property type="term" value="P:regulation of cell shape"/>
    <property type="evidence" value="ECO:0007669"/>
    <property type="project" value="TreeGrafter"/>
</dbReference>
<evidence type="ECO:0000313" key="7">
    <source>
        <dbReference type="RefSeq" id="XP_022814236.1"/>
    </source>
</evidence>
<dbReference type="InterPro" id="IPR015425">
    <property type="entry name" value="FH2_Formin"/>
</dbReference>
<dbReference type="InterPro" id="IPR010472">
    <property type="entry name" value="FH3_dom"/>
</dbReference>
<dbReference type="PANTHER" id="PTHR45857">
    <property type="entry name" value="FORMIN-LIKE PROTEIN"/>
    <property type="match status" value="1"/>
</dbReference>
<dbReference type="SMART" id="SM01140">
    <property type="entry name" value="Drf_GBD"/>
    <property type="match status" value="1"/>
</dbReference>
<feature type="region of interest" description="Disordered" evidence="2">
    <location>
        <begin position="518"/>
        <end position="592"/>
    </location>
</feature>
<dbReference type="SMART" id="SM00498">
    <property type="entry name" value="FH2"/>
    <property type="match status" value="1"/>
</dbReference>
<dbReference type="CTD" id="103936"/>
<dbReference type="Pfam" id="PF06367">
    <property type="entry name" value="Drf_FH3"/>
    <property type="match status" value="1"/>
</dbReference>
<feature type="region of interest" description="Disordered" evidence="2">
    <location>
        <begin position="468"/>
        <end position="495"/>
    </location>
</feature>
<dbReference type="Pfam" id="PF06371">
    <property type="entry name" value="Drf_GBD"/>
    <property type="match status" value="2"/>
</dbReference>
<feature type="region of interest" description="Disordered" evidence="2">
    <location>
        <begin position="1"/>
        <end position="40"/>
    </location>
</feature>
<keyword evidence="6" id="KW-1185">Reference proteome</keyword>
<dbReference type="InterPro" id="IPR043592">
    <property type="entry name" value="FMNL_animal"/>
</dbReference>
<name>A0A9J7DPD7_SPOLT</name>
<dbReference type="AlphaFoldDB" id="A0A9J7DPD7"/>
<dbReference type="InterPro" id="IPR042201">
    <property type="entry name" value="FH2_Formin_sf"/>
</dbReference>
<evidence type="ECO:0000259" key="3">
    <source>
        <dbReference type="PROSITE" id="PS51231"/>
    </source>
</evidence>
<evidence type="ECO:0000256" key="1">
    <source>
        <dbReference type="ARBA" id="ARBA00023449"/>
    </source>
</evidence>
<dbReference type="Proteomes" id="UP000301870">
    <property type="component" value="Chromosome 6"/>
</dbReference>
<evidence type="ECO:0000259" key="5">
    <source>
        <dbReference type="PROSITE" id="PS51444"/>
    </source>
</evidence>
<organism evidence="6 7">
    <name type="scientific">Spodoptera litura</name>
    <name type="common">Asian cotton leafworm</name>
    <dbReference type="NCBI Taxonomy" id="69820"/>
    <lineage>
        <taxon>Eukaryota</taxon>
        <taxon>Metazoa</taxon>
        <taxon>Ecdysozoa</taxon>
        <taxon>Arthropoda</taxon>
        <taxon>Hexapoda</taxon>
        <taxon>Insecta</taxon>
        <taxon>Pterygota</taxon>
        <taxon>Neoptera</taxon>
        <taxon>Endopterygota</taxon>
        <taxon>Lepidoptera</taxon>
        <taxon>Glossata</taxon>
        <taxon>Ditrysia</taxon>
        <taxon>Noctuoidea</taxon>
        <taxon>Noctuidae</taxon>
        <taxon>Amphipyrinae</taxon>
        <taxon>Spodoptera</taxon>
    </lineage>
</organism>
<dbReference type="GO" id="GO:0016477">
    <property type="term" value="P:cell migration"/>
    <property type="evidence" value="ECO:0007669"/>
    <property type="project" value="TreeGrafter"/>
</dbReference>
<dbReference type="InterPro" id="IPR010473">
    <property type="entry name" value="GTPase-bd"/>
</dbReference>
<dbReference type="GO" id="GO:0031267">
    <property type="term" value="F:small GTPase binding"/>
    <property type="evidence" value="ECO:0007669"/>
    <property type="project" value="InterPro"/>
</dbReference>
<feature type="domain" description="DAD" evidence="3">
    <location>
        <begin position="1032"/>
        <end position="1065"/>
    </location>
</feature>
<evidence type="ECO:0000256" key="2">
    <source>
        <dbReference type="SAM" id="MobiDB-lite"/>
    </source>
</evidence>
<dbReference type="InterPro" id="IPR014767">
    <property type="entry name" value="DAD_dom"/>
</dbReference>
<feature type="domain" description="FH2" evidence="5">
    <location>
        <begin position="599"/>
        <end position="999"/>
    </location>
</feature>
<feature type="domain" description="GBD/FH3" evidence="4">
    <location>
        <begin position="35"/>
        <end position="484"/>
    </location>
</feature>
<dbReference type="KEGG" id="sliu:111348022"/>
<dbReference type="PROSITE" id="PS51231">
    <property type="entry name" value="DAD"/>
    <property type="match status" value="1"/>
</dbReference>
<feature type="region of interest" description="Disordered" evidence="2">
    <location>
        <begin position="179"/>
        <end position="201"/>
    </location>
</feature>